<comment type="similarity">
    <text evidence="3 4">In the C-terminal section; belongs to the PPC synthetase family.</text>
</comment>
<dbReference type="GO" id="GO:0004633">
    <property type="term" value="F:phosphopantothenoylcysteine decarboxylase activity"/>
    <property type="evidence" value="ECO:0007669"/>
    <property type="project" value="UniProtKB-UniRule"/>
</dbReference>
<dbReference type="InterPro" id="IPR003382">
    <property type="entry name" value="Flavoprotein"/>
</dbReference>
<dbReference type="GO" id="GO:0010181">
    <property type="term" value="F:FMN binding"/>
    <property type="evidence" value="ECO:0007669"/>
    <property type="project" value="UniProtKB-UniRule"/>
</dbReference>
<keyword evidence="3 4" id="KW-0436">Ligase</keyword>
<comment type="catalytic activity">
    <reaction evidence="3 4">
        <text>N-[(R)-4-phosphopantothenoyl]-L-cysteine + H(+) = (R)-4'-phosphopantetheine + CO2</text>
        <dbReference type="Rhea" id="RHEA:16793"/>
        <dbReference type="ChEBI" id="CHEBI:15378"/>
        <dbReference type="ChEBI" id="CHEBI:16526"/>
        <dbReference type="ChEBI" id="CHEBI:59458"/>
        <dbReference type="ChEBI" id="CHEBI:61723"/>
        <dbReference type="EC" id="4.1.1.36"/>
    </reaction>
</comment>
<dbReference type="SUPFAM" id="SSF102645">
    <property type="entry name" value="CoaB-like"/>
    <property type="match status" value="1"/>
</dbReference>
<evidence type="ECO:0000313" key="8">
    <source>
        <dbReference type="Proteomes" id="UP000318453"/>
    </source>
</evidence>
<gene>
    <name evidence="3 7" type="primary">coaBC</name>
    <name evidence="7" type="ORF">FRE64_08530</name>
</gene>
<dbReference type="OrthoDB" id="9802554at2"/>
<feature type="binding site" evidence="3">
    <location>
        <position position="284"/>
    </location>
    <ligand>
        <name>CTP</name>
        <dbReference type="ChEBI" id="CHEBI:37563"/>
    </ligand>
</feature>
<dbReference type="HAMAP" id="MF_02225">
    <property type="entry name" value="CoaBC"/>
    <property type="match status" value="1"/>
</dbReference>
<dbReference type="InterPro" id="IPR035929">
    <property type="entry name" value="CoaB-like_sf"/>
</dbReference>
<comment type="catalytic activity">
    <reaction evidence="3 4">
        <text>(R)-4'-phosphopantothenate + L-cysteine + CTP = N-[(R)-4-phosphopantothenoyl]-L-cysteine + CMP + diphosphate + H(+)</text>
        <dbReference type="Rhea" id="RHEA:19397"/>
        <dbReference type="ChEBI" id="CHEBI:10986"/>
        <dbReference type="ChEBI" id="CHEBI:15378"/>
        <dbReference type="ChEBI" id="CHEBI:33019"/>
        <dbReference type="ChEBI" id="CHEBI:35235"/>
        <dbReference type="ChEBI" id="CHEBI:37563"/>
        <dbReference type="ChEBI" id="CHEBI:59458"/>
        <dbReference type="ChEBI" id="CHEBI:60377"/>
        <dbReference type="EC" id="6.3.2.5"/>
    </reaction>
</comment>
<comment type="pathway">
    <text evidence="3 4">Cofactor biosynthesis; coenzyme A biosynthesis; CoA from (R)-pantothenate: step 2/5.</text>
</comment>
<keyword evidence="3" id="KW-0479">Metal-binding</keyword>
<evidence type="ECO:0000256" key="3">
    <source>
        <dbReference type="HAMAP-Rule" id="MF_02225"/>
    </source>
</evidence>
<accession>A0A5B8NP63</accession>
<keyword evidence="3" id="KW-0511">Multifunctional enzyme</keyword>
<evidence type="ECO:0000256" key="1">
    <source>
        <dbReference type="ARBA" id="ARBA00022793"/>
    </source>
</evidence>
<comment type="pathway">
    <text evidence="3 4">Cofactor biosynthesis; coenzyme A biosynthesis; CoA from (R)-pantothenate: step 3/5.</text>
</comment>
<dbReference type="Gene3D" id="3.40.50.1950">
    <property type="entry name" value="Flavin prenyltransferase-like"/>
    <property type="match status" value="1"/>
</dbReference>
<evidence type="ECO:0000259" key="5">
    <source>
        <dbReference type="Pfam" id="PF02441"/>
    </source>
</evidence>
<feature type="domain" description="DNA/pantothenate metabolism flavoprotein C-terminal" evidence="6">
    <location>
        <begin position="190"/>
        <end position="399"/>
    </location>
</feature>
<dbReference type="Proteomes" id="UP000318453">
    <property type="component" value="Chromosome"/>
</dbReference>
<dbReference type="SUPFAM" id="SSF52507">
    <property type="entry name" value="Homo-oligomeric flavin-containing Cys decarboxylases, HFCD"/>
    <property type="match status" value="1"/>
</dbReference>
<dbReference type="GO" id="GO:0015937">
    <property type="term" value="P:coenzyme A biosynthetic process"/>
    <property type="evidence" value="ECO:0007669"/>
    <property type="project" value="UniProtKB-UniRule"/>
</dbReference>
<keyword evidence="8" id="KW-1185">Reference proteome</keyword>
<dbReference type="InterPro" id="IPR036551">
    <property type="entry name" value="Flavin_trans-like"/>
</dbReference>
<comment type="function">
    <text evidence="3">Catalyzes two sequential steps in the biosynthesis of coenzyme A. In the first step cysteine is conjugated to 4'-phosphopantothenate to form 4-phosphopantothenoylcysteine. In the second step the latter compound is decarboxylated to form 4'-phosphopantotheine.</text>
</comment>
<protein>
    <recommendedName>
        <fullName evidence="3">Coenzyme A biosynthesis bifunctional protein CoaBC</fullName>
    </recommendedName>
    <alternativeName>
        <fullName evidence="3">DNA/pantothenate metabolism flavoprotein</fullName>
    </alternativeName>
    <alternativeName>
        <fullName evidence="3">Phosphopantothenoylcysteine synthetase/decarboxylase</fullName>
        <shortName evidence="3">PPCS-PPCDC</shortName>
    </alternativeName>
    <domain>
        <recommendedName>
            <fullName evidence="3">Phosphopantothenoylcysteine decarboxylase</fullName>
            <shortName evidence="3">PPC decarboxylase</shortName>
            <shortName evidence="3">PPC-DC</shortName>
            <ecNumber evidence="3">4.1.1.36</ecNumber>
        </recommendedName>
        <alternativeName>
            <fullName evidence="3">CoaC</fullName>
        </alternativeName>
    </domain>
    <domain>
        <recommendedName>
            <fullName evidence="3">Phosphopantothenate--cysteine ligase</fullName>
            <ecNumber evidence="3">6.3.2.5</ecNumber>
        </recommendedName>
        <alternativeName>
            <fullName evidence="3">CoaB</fullName>
        </alternativeName>
        <alternativeName>
            <fullName evidence="3">Phosphopantothenoylcysteine synthetase</fullName>
            <shortName evidence="3">PPC synthetase</shortName>
            <shortName evidence="3">PPC-S</shortName>
        </alternativeName>
    </domain>
</protein>
<dbReference type="PANTHER" id="PTHR14359:SF6">
    <property type="entry name" value="PHOSPHOPANTOTHENOYLCYSTEINE DECARBOXYLASE"/>
    <property type="match status" value="1"/>
</dbReference>
<dbReference type="EMBL" id="CP042326">
    <property type="protein sequence ID" value="QDZ39980.1"/>
    <property type="molecule type" value="Genomic_DNA"/>
</dbReference>
<dbReference type="Pfam" id="PF02441">
    <property type="entry name" value="Flavoprotein"/>
    <property type="match status" value="1"/>
</dbReference>
<dbReference type="EC" id="6.3.2.5" evidence="3"/>
<dbReference type="Pfam" id="PF04127">
    <property type="entry name" value="DFP"/>
    <property type="match status" value="1"/>
</dbReference>
<comment type="cofactor">
    <cofactor evidence="3">
        <name>FMN</name>
        <dbReference type="ChEBI" id="CHEBI:58210"/>
    </cofactor>
    <text evidence="3">Binds 1 FMN per subunit.</text>
</comment>
<evidence type="ECO:0000259" key="6">
    <source>
        <dbReference type="Pfam" id="PF04127"/>
    </source>
</evidence>
<evidence type="ECO:0000256" key="2">
    <source>
        <dbReference type="ARBA" id="ARBA00023239"/>
    </source>
</evidence>
<reference evidence="7" key="1">
    <citation type="submission" date="2019-08" db="EMBL/GenBank/DDBJ databases">
        <title>Carotenoids and Carotenoid Binding Proteins in the Halophilic Cyanobacterium Euhalothece sp. ZM00.</title>
        <authorList>
            <person name="Cho S.M."/>
            <person name="Song J.Y."/>
            <person name="Park Y.-I."/>
        </authorList>
    </citation>
    <scope>NUCLEOTIDE SEQUENCE [LARGE SCALE GENOMIC DNA]</scope>
    <source>
        <strain evidence="7">Z-M001</strain>
    </source>
</reference>
<dbReference type="NCBIfam" id="TIGR00521">
    <property type="entry name" value="coaBC_dfp"/>
    <property type="match status" value="1"/>
</dbReference>
<organism evidence="7 8">
    <name type="scientific">Euhalothece natronophila Z-M001</name>
    <dbReference type="NCBI Taxonomy" id="522448"/>
    <lineage>
        <taxon>Bacteria</taxon>
        <taxon>Bacillati</taxon>
        <taxon>Cyanobacteriota</taxon>
        <taxon>Cyanophyceae</taxon>
        <taxon>Oscillatoriophycideae</taxon>
        <taxon>Chroococcales</taxon>
        <taxon>Halothecacae</taxon>
        <taxon>Halothece cluster</taxon>
        <taxon>Euhalothece</taxon>
    </lineage>
</organism>
<sequence length="401" mass="43930">MRDGKNVLISIGGGIAAYKVCQLISHLYQGEISVRVILTNAAQQFITPLTVSTLSRHHAYTDTDFWHNTARPLHIELGEWADLLVIAPLTANTLGKLVYGLADNLLTNTVLASNCPILLAPAMNTQMWEQPSVQRNWEAIRQESRYHLLEPSGGRLACDHVGKGRMAEPDQIFQTIQSLLYTQGKRDFWGKNVLINTGGTREYLDPVRFLGNPATGKMGSAIAQAALNRGATVTLVYGQSSQITVTPSPQLNLISVVTAEEMLEAMVAHFANADYTILSAAVADFKPAHYSPQKRPKQDISHSLPLKAVPDIAKTLSEQKQPQQILVGFAAQTGDFIKPAQEKLQRKNLDYIVANPIDQAEGGFGSDQNQCVILSQTGEKKEISLCSKLELAHQLLDVLIS</sequence>
<dbReference type="GO" id="GO:0004632">
    <property type="term" value="F:phosphopantothenate--cysteine ligase activity"/>
    <property type="evidence" value="ECO:0007669"/>
    <property type="project" value="UniProtKB-UniRule"/>
</dbReference>
<dbReference type="GO" id="GO:0046872">
    <property type="term" value="F:metal ion binding"/>
    <property type="evidence" value="ECO:0007669"/>
    <property type="project" value="UniProtKB-KW"/>
</dbReference>
<dbReference type="AlphaFoldDB" id="A0A5B8NP63"/>
<comment type="cofactor">
    <cofactor evidence="3">
        <name>Mg(2+)</name>
        <dbReference type="ChEBI" id="CHEBI:18420"/>
    </cofactor>
</comment>
<keyword evidence="3" id="KW-0460">Magnesium</keyword>
<feature type="active site" description="Proton donor" evidence="3">
    <location>
        <position position="158"/>
    </location>
</feature>
<keyword evidence="3 4" id="KW-0288">FMN</keyword>
<feature type="domain" description="Flavoprotein" evidence="5">
    <location>
        <begin position="5"/>
        <end position="178"/>
    </location>
</feature>
<evidence type="ECO:0000313" key="7">
    <source>
        <dbReference type="EMBL" id="QDZ39980.1"/>
    </source>
</evidence>
<dbReference type="PANTHER" id="PTHR14359">
    <property type="entry name" value="HOMO-OLIGOMERIC FLAVIN CONTAINING CYS DECARBOXYLASE FAMILY"/>
    <property type="match status" value="1"/>
</dbReference>
<feature type="binding site" evidence="3">
    <location>
        <position position="347"/>
    </location>
    <ligand>
        <name>CTP</name>
        <dbReference type="ChEBI" id="CHEBI:37563"/>
    </ligand>
</feature>
<dbReference type="InterPro" id="IPR005252">
    <property type="entry name" value="CoaBC"/>
</dbReference>
<comment type="function">
    <text evidence="4">Catalyzes two steps in the biosynthesis of coenzyme A. In the first step cysteine is conjugated to 4'-phosphopantothenate to form 4-phosphopantothenoylcysteine, in the latter compound is decarboxylated to form 4'-phosphopantotheine.</text>
</comment>
<keyword evidence="3 4" id="KW-0285">Flavoprotein</keyword>
<evidence type="ECO:0000256" key="4">
    <source>
        <dbReference type="RuleBase" id="RU364078"/>
    </source>
</evidence>
<dbReference type="RefSeq" id="WP_146295576.1">
    <property type="nucleotide sequence ID" value="NZ_CP042326.1"/>
</dbReference>
<comment type="caution">
    <text evidence="3">Lacks conserved residue(s) required for the propagation of feature annotation.</text>
</comment>
<feature type="binding site" evidence="3">
    <location>
        <position position="343"/>
    </location>
    <ligand>
        <name>CTP</name>
        <dbReference type="ChEBI" id="CHEBI:37563"/>
    </ligand>
</feature>
<feature type="binding site" evidence="3">
    <location>
        <position position="294"/>
    </location>
    <ligand>
        <name>CTP</name>
        <dbReference type="ChEBI" id="CHEBI:37563"/>
    </ligand>
</feature>
<dbReference type="UniPathway" id="UPA00241">
    <property type="reaction ID" value="UER00353"/>
</dbReference>
<name>A0A5B8NP63_9CHRO</name>
<dbReference type="InterPro" id="IPR007085">
    <property type="entry name" value="DNA/pantothenate-metab_flavo_C"/>
</dbReference>
<dbReference type="GO" id="GO:0015941">
    <property type="term" value="P:pantothenate catabolic process"/>
    <property type="evidence" value="ECO:0007669"/>
    <property type="project" value="InterPro"/>
</dbReference>
<proteinExistence type="inferred from homology"/>
<feature type="binding site" evidence="3">
    <location>
        <position position="329"/>
    </location>
    <ligand>
        <name>CTP</name>
        <dbReference type="ChEBI" id="CHEBI:37563"/>
    </ligand>
</feature>
<dbReference type="KEGG" id="enn:FRE64_08530"/>
<feature type="region of interest" description="Phosphopantothenoylcysteine decarboxylase" evidence="3">
    <location>
        <begin position="1"/>
        <end position="192"/>
    </location>
</feature>
<keyword evidence="1 3" id="KW-0210">Decarboxylase</keyword>
<feature type="region of interest" description="Phosphopantothenate--cysteine ligase" evidence="3">
    <location>
        <begin position="193"/>
        <end position="401"/>
    </location>
</feature>
<comment type="similarity">
    <text evidence="3 4">In the N-terminal section; belongs to the HFCD (homo-oligomeric flavin containing Cys decarboxylase) superfamily.</text>
</comment>
<keyword evidence="2 3" id="KW-0456">Lyase</keyword>
<dbReference type="Gene3D" id="3.40.50.10300">
    <property type="entry name" value="CoaB-like"/>
    <property type="match status" value="1"/>
</dbReference>
<dbReference type="GO" id="GO:0071513">
    <property type="term" value="C:phosphopantothenoylcysteine decarboxylase complex"/>
    <property type="evidence" value="ECO:0007669"/>
    <property type="project" value="TreeGrafter"/>
</dbReference>
<dbReference type="EC" id="4.1.1.36" evidence="3"/>